<evidence type="ECO:0000313" key="2">
    <source>
        <dbReference type="Proteomes" id="UP000299102"/>
    </source>
</evidence>
<protein>
    <submittedName>
        <fullName evidence="1">Uncharacterized protein</fullName>
    </submittedName>
</protein>
<organism evidence="1 2">
    <name type="scientific">Eumeta variegata</name>
    <name type="common">Bagworm moth</name>
    <name type="synonym">Eumeta japonica</name>
    <dbReference type="NCBI Taxonomy" id="151549"/>
    <lineage>
        <taxon>Eukaryota</taxon>
        <taxon>Metazoa</taxon>
        <taxon>Ecdysozoa</taxon>
        <taxon>Arthropoda</taxon>
        <taxon>Hexapoda</taxon>
        <taxon>Insecta</taxon>
        <taxon>Pterygota</taxon>
        <taxon>Neoptera</taxon>
        <taxon>Endopterygota</taxon>
        <taxon>Lepidoptera</taxon>
        <taxon>Glossata</taxon>
        <taxon>Ditrysia</taxon>
        <taxon>Tineoidea</taxon>
        <taxon>Psychidae</taxon>
        <taxon>Oiketicinae</taxon>
        <taxon>Eumeta</taxon>
    </lineage>
</organism>
<gene>
    <name evidence="1" type="ORF">EVAR_58576_1</name>
</gene>
<proteinExistence type="predicted"/>
<evidence type="ECO:0000313" key="1">
    <source>
        <dbReference type="EMBL" id="GBP82654.1"/>
    </source>
</evidence>
<reference evidence="1 2" key="1">
    <citation type="journal article" date="2019" name="Commun. Biol.">
        <title>The bagworm genome reveals a unique fibroin gene that provides high tensile strength.</title>
        <authorList>
            <person name="Kono N."/>
            <person name="Nakamura H."/>
            <person name="Ohtoshi R."/>
            <person name="Tomita M."/>
            <person name="Numata K."/>
            <person name="Arakawa K."/>
        </authorList>
    </citation>
    <scope>NUCLEOTIDE SEQUENCE [LARGE SCALE GENOMIC DNA]</scope>
</reference>
<dbReference type="Proteomes" id="UP000299102">
    <property type="component" value="Unassembled WGS sequence"/>
</dbReference>
<keyword evidence="2" id="KW-1185">Reference proteome</keyword>
<comment type="caution">
    <text evidence="1">The sequence shown here is derived from an EMBL/GenBank/DDBJ whole genome shotgun (WGS) entry which is preliminary data.</text>
</comment>
<dbReference type="AlphaFoldDB" id="A0A4C1Z6F9"/>
<dbReference type="EMBL" id="BGZK01001576">
    <property type="protein sequence ID" value="GBP82654.1"/>
    <property type="molecule type" value="Genomic_DNA"/>
</dbReference>
<sequence>MAMRLWALEYGGQKVCLPCEGLGLALVTISETVELRTPSDSRFPRPSRLVGFKTFKFSYFRLYKHLSP</sequence>
<accession>A0A4C1Z6F9</accession>
<name>A0A4C1Z6F9_EUMVA</name>